<dbReference type="EMBL" id="JBBUTH010000010">
    <property type="protein sequence ID" value="MEK8052764.1"/>
    <property type="molecule type" value="Genomic_DNA"/>
</dbReference>
<gene>
    <name evidence="1" type="ORF">AACH10_21110</name>
</gene>
<accession>A0ABU9CLR5</accession>
<evidence type="ECO:0000313" key="2">
    <source>
        <dbReference type="Proteomes" id="UP001365405"/>
    </source>
</evidence>
<name>A0ABU9CLR5_9BURK</name>
<organism evidence="1 2">
    <name type="scientific">Pseudaquabacterium inlustre</name>
    <dbReference type="NCBI Taxonomy" id="2984192"/>
    <lineage>
        <taxon>Bacteria</taxon>
        <taxon>Pseudomonadati</taxon>
        <taxon>Pseudomonadota</taxon>
        <taxon>Betaproteobacteria</taxon>
        <taxon>Burkholderiales</taxon>
        <taxon>Sphaerotilaceae</taxon>
        <taxon>Pseudaquabacterium</taxon>
    </lineage>
</organism>
<dbReference type="RefSeq" id="WP_341412489.1">
    <property type="nucleotide sequence ID" value="NZ_JBBUTH010000010.1"/>
</dbReference>
<proteinExistence type="predicted"/>
<comment type="caution">
    <text evidence="1">The sequence shown here is derived from an EMBL/GenBank/DDBJ whole genome shotgun (WGS) entry which is preliminary data.</text>
</comment>
<evidence type="ECO:0008006" key="3">
    <source>
        <dbReference type="Google" id="ProtNLM"/>
    </source>
</evidence>
<reference evidence="1 2" key="1">
    <citation type="submission" date="2024-04" db="EMBL/GenBank/DDBJ databases">
        <title>Novel species of the genus Ideonella isolated from streams.</title>
        <authorList>
            <person name="Lu H."/>
        </authorList>
    </citation>
    <scope>NUCLEOTIDE SEQUENCE [LARGE SCALE GENOMIC DNA]</scope>
    <source>
        <strain evidence="1 2">DXS22W</strain>
    </source>
</reference>
<evidence type="ECO:0000313" key="1">
    <source>
        <dbReference type="EMBL" id="MEK8052764.1"/>
    </source>
</evidence>
<keyword evidence="2" id="KW-1185">Reference proteome</keyword>
<sequence>MSAEHAHTGRGFAEAERRRLLTTPGIGDRVVQRLEAAGYASLGQMRQCGLDQVIDRVDRHAGLPALANRRRALARLLAADGMPAGTPR</sequence>
<dbReference type="Proteomes" id="UP001365405">
    <property type="component" value="Unassembled WGS sequence"/>
</dbReference>
<protein>
    <recommendedName>
        <fullName evidence="3">Helix-hairpin-helix domain-containing protein</fullName>
    </recommendedName>
</protein>